<name>A0A0C7M2Y1_PARSO</name>
<dbReference type="RefSeq" id="WP_054629290.1">
    <property type="nucleotide sequence ID" value="NZ_CDNH01000003.1"/>
</dbReference>
<organism evidence="1 2">
    <name type="scientific">Paraclostridium sordellii</name>
    <name type="common">Clostridium sordellii</name>
    <dbReference type="NCBI Taxonomy" id="1505"/>
    <lineage>
        <taxon>Bacteria</taxon>
        <taxon>Bacillati</taxon>
        <taxon>Bacillota</taxon>
        <taxon>Clostridia</taxon>
        <taxon>Peptostreptococcales</taxon>
        <taxon>Peptostreptococcaceae</taxon>
        <taxon>Paraclostridium</taxon>
    </lineage>
</organism>
<dbReference type="Gene3D" id="2.40.50.140">
    <property type="entry name" value="Nucleic acid-binding proteins"/>
    <property type="match status" value="1"/>
</dbReference>
<evidence type="ECO:0000313" key="2">
    <source>
        <dbReference type="Proteomes" id="UP000049127"/>
    </source>
</evidence>
<protein>
    <submittedName>
        <fullName evidence="1">Phage-like protein</fullName>
    </submittedName>
</protein>
<accession>A0A0C7M2Y1</accession>
<sequence>MKFITKVVTGEVRFNYVNTTEARVNDLDSEPKFGLTILIPKDNSETMGKIYIGMSNATKNGLNLWGGQVPEDIITCLKDGDLLDREEYKNHFYINTNSKHKPQVVNRALNEITDSKELYNGCYGRVSINFYPYNHIESGNCGIAAGLLNIQKLRDGEKISNRSSAADDFDIVEDDRILI</sequence>
<dbReference type="Proteomes" id="UP000049127">
    <property type="component" value="Unassembled WGS sequence"/>
</dbReference>
<dbReference type="EMBL" id="CEKZ01000003">
    <property type="protein sequence ID" value="CEQ03477.1"/>
    <property type="molecule type" value="Genomic_DNA"/>
</dbReference>
<evidence type="ECO:0000313" key="1">
    <source>
        <dbReference type="EMBL" id="CEQ03477.1"/>
    </source>
</evidence>
<dbReference type="InterPro" id="IPR022595">
    <property type="entry name" value="Enc34_ssDNA-bd"/>
</dbReference>
<proteinExistence type="predicted"/>
<gene>
    <name evidence="1" type="ORF">R28058_12101</name>
</gene>
<dbReference type="KEGG" id="psor:RSJ16_08785"/>
<dbReference type="OrthoDB" id="9786575at2"/>
<dbReference type="Pfam" id="PF10991">
    <property type="entry name" value="Enc34_ssDNA-bd"/>
    <property type="match status" value="1"/>
</dbReference>
<dbReference type="InterPro" id="IPR012340">
    <property type="entry name" value="NA-bd_OB-fold"/>
</dbReference>
<reference evidence="2" key="1">
    <citation type="submission" date="2015-01" db="EMBL/GenBank/DDBJ databases">
        <authorList>
            <person name="Aslett M.A."/>
            <person name="De Silva N."/>
        </authorList>
    </citation>
    <scope>NUCLEOTIDE SEQUENCE [LARGE SCALE GENOMIC DNA]</scope>
    <source>
        <strain evidence="2">R28058</strain>
    </source>
</reference>
<dbReference type="AlphaFoldDB" id="A0A0C7M2Y1"/>
<dbReference type="SUPFAM" id="SSF50249">
    <property type="entry name" value="Nucleic acid-binding proteins"/>
    <property type="match status" value="1"/>
</dbReference>